<dbReference type="Pfam" id="PF13410">
    <property type="entry name" value="GST_C_2"/>
    <property type="match status" value="1"/>
</dbReference>
<dbReference type="Gene3D" id="1.20.1050.10">
    <property type="match status" value="1"/>
</dbReference>
<dbReference type="InterPro" id="IPR036249">
    <property type="entry name" value="Thioredoxin-like_sf"/>
</dbReference>
<organism evidence="2 3">
    <name type="scientific">Pseudooceanicola nanhaiensis</name>
    <dbReference type="NCBI Taxonomy" id="375761"/>
    <lineage>
        <taxon>Bacteria</taxon>
        <taxon>Pseudomonadati</taxon>
        <taxon>Pseudomonadota</taxon>
        <taxon>Alphaproteobacteria</taxon>
        <taxon>Rhodobacterales</taxon>
        <taxon>Paracoccaceae</taxon>
        <taxon>Pseudooceanicola</taxon>
    </lineage>
</organism>
<comment type="caution">
    <text evidence="2">The sequence shown here is derived from an EMBL/GenBank/DDBJ whole genome shotgun (WGS) entry which is preliminary data.</text>
</comment>
<dbReference type="InterPro" id="IPR004045">
    <property type="entry name" value="Glutathione_S-Trfase_N"/>
</dbReference>
<sequence length="200" mass="22329">MIELFHAPRSRSSAIVQLLDEMDMMEKVTIREVSISRQDGSGGADPANPHPDGKVPYLLHDGAGMTEVNAIMLHLTDLFPEGGMGAPLDDPLRGPFLMWMAWYGNVLEPVVHFHFAQIESPALKRTFRDFPTAVARLEAQLAKGPWLLGERYSAADQIAAQMFHLFPQFQPKDGPIPDWVARYAERPASRRQAERDALPA</sequence>
<dbReference type="EMBL" id="BMLF01000002">
    <property type="protein sequence ID" value="GGM06533.1"/>
    <property type="molecule type" value="Genomic_DNA"/>
</dbReference>
<dbReference type="Proteomes" id="UP000649829">
    <property type="component" value="Unassembled WGS sequence"/>
</dbReference>
<evidence type="ECO:0000313" key="3">
    <source>
        <dbReference type="Proteomes" id="UP000649829"/>
    </source>
</evidence>
<gene>
    <name evidence="2" type="ORF">GCM10011534_30560</name>
</gene>
<dbReference type="SUPFAM" id="SSF52833">
    <property type="entry name" value="Thioredoxin-like"/>
    <property type="match status" value="1"/>
</dbReference>
<proteinExistence type="predicted"/>
<dbReference type="SUPFAM" id="SSF47616">
    <property type="entry name" value="GST C-terminal domain-like"/>
    <property type="match status" value="1"/>
</dbReference>
<dbReference type="PANTHER" id="PTHR44051:SF21">
    <property type="entry name" value="GLUTATHIONE S-TRANSFERASE FAMILY PROTEIN"/>
    <property type="match status" value="1"/>
</dbReference>
<reference evidence="2" key="1">
    <citation type="journal article" date="2014" name="Int. J. Syst. Evol. Microbiol.">
        <title>Complete genome sequence of Corynebacterium casei LMG S-19264T (=DSM 44701T), isolated from a smear-ripened cheese.</title>
        <authorList>
            <consortium name="US DOE Joint Genome Institute (JGI-PGF)"/>
            <person name="Walter F."/>
            <person name="Albersmeier A."/>
            <person name="Kalinowski J."/>
            <person name="Ruckert C."/>
        </authorList>
    </citation>
    <scope>NUCLEOTIDE SEQUENCE</scope>
    <source>
        <strain evidence="2">CGMCC 1.6293</strain>
    </source>
</reference>
<dbReference type="CDD" id="cd03207">
    <property type="entry name" value="GST_C_8"/>
    <property type="match status" value="1"/>
</dbReference>
<dbReference type="InterPro" id="IPR036282">
    <property type="entry name" value="Glutathione-S-Trfase_C_sf"/>
</dbReference>
<dbReference type="PANTHER" id="PTHR44051">
    <property type="entry name" value="GLUTATHIONE S-TRANSFERASE-RELATED"/>
    <property type="match status" value="1"/>
</dbReference>
<accession>A0A917T0K7</accession>
<dbReference type="Gene3D" id="3.40.30.10">
    <property type="entry name" value="Glutaredoxin"/>
    <property type="match status" value="1"/>
</dbReference>
<evidence type="ECO:0000259" key="1">
    <source>
        <dbReference type="PROSITE" id="PS50404"/>
    </source>
</evidence>
<feature type="domain" description="GST N-terminal" evidence="1">
    <location>
        <begin position="1"/>
        <end position="83"/>
    </location>
</feature>
<protein>
    <submittedName>
        <fullName evidence="2">Glutathione S-transferase</fullName>
    </submittedName>
</protein>
<reference evidence="2" key="2">
    <citation type="submission" date="2020-09" db="EMBL/GenBank/DDBJ databases">
        <authorList>
            <person name="Sun Q."/>
            <person name="Zhou Y."/>
        </authorList>
    </citation>
    <scope>NUCLEOTIDE SEQUENCE</scope>
    <source>
        <strain evidence="2">CGMCC 1.6293</strain>
    </source>
</reference>
<dbReference type="AlphaFoldDB" id="A0A917T0K7"/>
<name>A0A917T0K7_9RHOB</name>
<dbReference type="PROSITE" id="PS50404">
    <property type="entry name" value="GST_NTER"/>
    <property type="match status" value="1"/>
</dbReference>
<keyword evidence="3" id="KW-1185">Reference proteome</keyword>
<dbReference type="RefSeq" id="WP_028287150.1">
    <property type="nucleotide sequence ID" value="NZ_BMLF01000002.1"/>
</dbReference>
<evidence type="ECO:0000313" key="2">
    <source>
        <dbReference type="EMBL" id="GGM06533.1"/>
    </source>
</evidence>
<dbReference type="Pfam" id="PF13417">
    <property type="entry name" value="GST_N_3"/>
    <property type="match status" value="1"/>
</dbReference>